<accession>A0A147B9P2</accession>
<name>A0A147B9P2_9ACAR</name>
<dbReference type="EMBL" id="GEIB01000358">
    <property type="protein sequence ID" value="JAR87496.1"/>
    <property type="molecule type" value="Transcribed_RNA"/>
</dbReference>
<sequence length="108" mass="12123">KKKFSLYLLTCVTNDSRLMQVTRYSTTTSTLRPEFCEVVARLNCTRAGVQYVALRLQGRQAANSKASLVSQITKLDMLNRKRKKKNDAGGLALSTQYSRALGCCSRRN</sequence>
<dbReference type="AlphaFoldDB" id="A0A147B9P2"/>
<feature type="non-terminal residue" evidence="1">
    <location>
        <position position="1"/>
    </location>
</feature>
<proteinExistence type="predicted"/>
<protein>
    <submittedName>
        <fullName evidence="1">Uncharacterized protein</fullName>
    </submittedName>
</protein>
<organism evidence="1">
    <name type="scientific">Alectorobius mimon</name>
    <dbReference type="NCBI Taxonomy" id="360319"/>
    <lineage>
        <taxon>Eukaryota</taxon>
        <taxon>Metazoa</taxon>
        <taxon>Ecdysozoa</taxon>
        <taxon>Arthropoda</taxon>
        <taxon>Chelicerata</taxon>
        <taxon>Arachnida</taxon>
        <taxon>Acari</taxon>
        <taxon>Parasitiformes</taxon>
        <taxon>Ixodida</taxon>
        <taxon>Ixodoidea</taxon>
        <taxon>Argasidae</taxon>
        <taxon>Ornithodorinae</taxon>
        <taxon>Alectorobius</taxon>
    </lineage>
</organism>
<evidence type="ECO:0000313" key="1">
    <source>
        <dbReference type="EMBL" id="JAR87496.1"/>
    </source>
</evidence>
<reference evidence="1" key="1">
    <citation type="submission" date="2016-03" db="EMBL/GenBank/DDBJ databases">
        <title>Gut transcriptome analysis on engorged females of Ornithodoros mimon (Acari: Argasidae) and phylogenetic inferences of soft ticks.</title>
        <authorList>
            <person name="Landulfo G.A."/>
            <person name="Giovanni D."/>
            <person name="Carvalho E."/>
            <person name="Junqueira-de-Azevedo I."/>
            <person name="Patane J."/>
            <person name="Mendoca R."/>
            <person name="Barros-Battesti D."/>
        </authorList>
    </citation>
    <scope>NUCLEOTIDE SEQUENCE</scope>
    <source>
        <strain evidence="1">Females</strain>
        <tissue evidence="1">Gut</tissue>
    </source>
</reference>